<dbReference type="Proteomes" id="UP001497535">
    <property type="component" value="Unassembled WGS sequence"/>
</dbReference>
<sequence length="126" mass="14249">MLPLNHRKFSQTLILYRQISEFLKITSLILSLPIFKKIKSMDQPPPNSLSKSWSCAVDSNNISNKNNFHHRPSALSAVSSRLPSFDGFQLSPIEDFNFDPNDRQYLFCCGKGHSTIGVKVIAGYVF</sequence>
<evidence type="ECO:0000313" key="1">
    <source>
        <dbReference type="EMBL" id="CAK5090237.1"/>
    </source>
</evidence>
<comment type="caution">
    <text evidence="1">The sequence shown here is derived from an EMBL/GenBank/DDBJ whole genome shotgun (WGS) entry which is preliminary data.</text>
</comment>
<evidence type="ECO:0000313" key="2">
    <source>
        <dbReference type="Proteomes" id="UP001497535"/>
    </source>
</evidence>
<name>A0ACB1AFC6_MELEN</name>
<protein>
    <submittedName>
        <fullName evidence="1">Uncharacterized protein</fullName>
    </submittedName>
</protein>
<accession>A0ACB1AFC6</accession>
<proteinExistence type="predicted"/>
<dbReference type="EMBL" id="CAVMJV010000081">
    <property type="protein sequence ID" value="CAK5090237.1"/>
    <property type="molecule type" value="Genomic_DNA"/>
</dbReference>
<gene>
    <name evidence="1" type="ORF">MENTE1834_LOCUS38009</name>
</gene>
<keyword evidence="2" id="KW-1185">Reference proteome</keyword>
<organism evidence="1 2">
    <name type="scientific">Meloidogyne enterolobii</name>
    <name type="common">Root-knot nematode worm</name>
    <name type="synonym">Meloidogyne mayaguensis</name>
    <dbReference type="NCBI Taxonomy" id="390850"/>
    <lineage>
        <taxon>Eukaryota</taxon>
        <taxon>Metazoa</taxon>
        <taxon>Ecdysozoa</taxon>
        <taxon>Nematoda</taxon>
        <taxon>Chromadorea</taxon>
        <taxon>Rhabditida</taxon>
        <taxon>Tylenchina</taxon>
        <taxon>Tylenchomorpha</taxon>
        <taxon>Tylenchoidea</taxon>
        <taxon>Meloidogynidae</taxon>
        <taxon>Meloidogyninae</taxon>
        <taxon>Meloidogyne</taxon>
    </lineage>
</organism>
<reference evidence="1" key="1">
    <citation type="submission" date="2023-11" db="EMBL/GenBank/DDBJ databases">
        <authorList>
            <person name="Poullet M."/>
        </authorList>
    </citation>
    <scope>NUCLEOTIDE SEQUENCE</scope>
    <source>
        <strain evidence="1">E1834</strain>
    </source>
</reference>